<dbReference type="SMART" id="SM00530">
    <property type="entry name" value="HTH_XRE"/>
    <property type="match status" value="1"/>
</dbReference>
<protein>
    <submittedName>
        <fullName evidence="2">Helix-turn-helix family protein</fullName>
    </submittedName>
</protein>
<dbReference type="SUPFAM" id="SSF47413">
    <property type="entry name" value="lambda repressor-like DNA-binding domains"/>
    <property type="match status" value="1"/>
</dbReference>
<feature type="domain" description="HTH cro/C1-type" evidence="1">
    <location>
        <begin position="25"/>
        <end position="79"/>
    </location>
</feature>
<gene>
    <name evidence="2" type="ORF">M123_1269</name>
</gene>
<dbReference type="Proteomes" id="UP000020938">
    <property type="component" value="Unassembled WGS sequence"/>
</dbReference>
<dbReference type="EMBL" id="JGDS01000041">
    <property type="protein sequence ID" value="EXZ74337.1"/>
    <property type="molecule type" value="Genomic_DNA"/>
</dbReference>
<dbReference type="PATRIC" id="fig|1339314.3.peg.1494"/>
<name>A0A016C051_BACFG</name>
<sequence>MAKNTMGTKLPRKLVQKMSIVGEQIKLARLRRNLSVAQVAERATCSPLTVSRIEKGTPTVAIGIYLRVLYALQLDDDILWLAKEDKLGKALQDLSLKTRKRASKKE</sequence>
<dbReference type="CDD" id="cd00093">
    <property type="entry name" value="HTH_XRE"/>
    <property type="match status" value="1"/>
</dbReference>
<comment type="caution">
    <text evidence="2">The sequence shown here is derived from an EMBL/GenBank/DDBJ whole genome shotgun (WGS) entry which is preliminary data.</text>
</comment>
<proteinExistence type="predicted"/>
<accession>A0A016C051</accession>
<evidence type="ECO:0000313" key="3">
    <source>
        <dbReference type="Proteomes" id="UP000020938"/>
    </source>
</evidence>
<evidence type="ECO:0000313" key="2">
    <source>
        <dbReference type="EMBL" id="EXZ74337.1"/>
    </source>
</evidence>
<dbReference type="GO" id="GO:0003677">
    <property type="term" value="F:DNA binding"/>
    <property type="evidence" value="ECO:0007669"/>
    <property type="project" value="InterPro"/>
</dbReference>
<dbReference type="AlphaFoldDB" id="A0A016C051"/>
<dbReference type="InterPro" id="IPR010982">
    <property type="entry name" value="Lambda_DNA-bd_dom_sf"/>
</dbReference>
<dbReference type="Gene3D" id="1.10.260.40">
    <property type="entry name" value="lambda repressor-like DNA-binding domains"/>
    <property type="match status" value="1"/>
</dbReference>
<organism evidence="2 3">
    <name type="scientific">Bacteroides fragilis str. 3976T8</name>
    <dbReference type="NCBI Taxonomy" id="1339314"/>
    <lineage>
        <taxon>Bacteria</taxon>
        <taxon>Pseudomonadati</taxon>
        <taxon>Bacteroidota</taxon>
        <taxon>Bacteroidia</taxon>
        <taxon>Bacteroidales</taxon>
        <taxon>Bacteroidaceae</taxon>
        <taxon>Bacteroides</taxon>
    </lineage>
</organism>
<dbReference type="PROSITE" id="PS50943">
    <property type="entry name" value="HTH_CROC1"/>
    <property type="match status" value="1"/>
</dbReference>
<dbReference type="InterPro" id="IPR001387">
    <property type="entry name" value="Cro/C1-type_HTH"/>
</dbReference>
<dbReference type="Pfam" id="PF13560">
    <property type="entry name" value="HTH_31"/>
    <property type="match status" value="1"/>
</dbReference>
<reference evidence="2 3" key="1">
    <citation type="submission" date="2014-02" db="EMBL/GenBank/DDBJ databases">
        <authorList>
            <person name="Sears C."/>
            <person name="Carroll K."/>
            <person name="Sack B.R."/>
            <person name="Qadri F."/>
            <person name="Myers L.L."/>
            <person name="Chung G.-T."/>
            <person name="Escheverria P."/>
            <person name="Fraser C.M."/>
            <person name="Sadzewicz L."/>
            <person name="Shefchek K.A."/>
            <person name="Tallon L."/>
            <person name="Das S.P."/>
            <person name="Daugherty S."/>
            <person name="Mongodin E.F."/>
        </authorList>
    </citation>
    <scope>NUCLEOTIDE SEQUENCE [LARGE SCALE GENOMIC DNA]</scope>
    <source>
        <strain evidence="2 3">3976T8</strain>
    </source>
</reference>
<dbReference type="RefSeq" id="WP_032581284.1">
    <property type="nucleotide sequence ID" value="NZ_JGDS01000041.1"/>
</dbReference>
<evidence type="ECO:0000259" key="1">
    <source>
        <dbReference type="PROSITE" id="PS50943"/>
    </source>
</evidence>
<dbReference type="GeneID" id="69478885"/>